<accession>A0AAE0NHC0</accession>
<evidence type="ECO:0000256" key="1">
    <source>
        <dbReference type="SAM" id="Phobius"/>
    </source>
</evidence>
<evidence type="ECO:0000313" key="3">
    <source>
        <dbReference type="Proteomes" id="UP001285441"/>
    </source>
</evidence>
<dbReference type="EMBL" id="JAULSW010000005">
    <property type="protein sequence ID" value="KAK3381465.1"/>
    <property type="molecule type" value="Genomic_DNA"/>
</dbReference>
<comment type="caution">
    <text evidence="2">The sequence shown here is derived from an EMBL/GenBank/DDBJ whole genome shotgun (WGS) entry which is preliminary data.</text>
</comment>
<proteinExistence type="predicted"/>
<evidence type="ECO:0000313" key="2">
    <source>
        <dbReference type="EMBL" id="KAK3381465.1"/>
    </source>
</evidence>
<keyword evidence="1" id="KW-0812">Transmembrane</keyword>
<feature type="transmembrane region" description="Helical" evidence="1">
    <location>
        <begin position="7"/>
        <end position="30"/>
    </location>
</feature>
<sequence length="130" mass="14635">MIYFLEILFTILSYLATPLFWTETLVFWILGIPLSSFRMFPAAHSSTTAAGPDGDYPTTTVAHSLALITIMLMPYFLYLDRSTHGAAQVGLLLHPLTRGPGPIWRWPSSWLTITRCRCLLNSVRSLHPVI</sequence>
<dbReference type="AlphaFoldDB" id="A0AAE0NHC0"/>
<reference evidence="2" key="2">
    <citation type="submission" date="2023-06" db="EMBL/GenBank/DDBJ databases">
        <authorList>
            <consortium name="Lawrence Berkeley National Laboratory"/>
            <person name="Haridas S."/>
            <person name="Hensen N."/>
            <person name="Bonometti L."/>
            <person name="Westerberg I."/>
            <person name="Brannstrom I.O."/>
            <person name="Guillou S."/>
            <person name="Cros-Aarteil S."/>
            <person name="Calhoun S."/>
            <person name="Kuo A."/>
            <person name="Mondo S."/>
            <person name="Pangilinan J."/>
            <person name="Riley R."/>
            <person name="LaButti K."/>
            <person name="Andreopoulos B."/>
            <person name="Lipzen A."/>
            <person name="Chen C."/>
            <person name="Yanf M."/>
            <person name="Daum C."/>
            <person name="Ng V."/>
            <person name="Clum A."/>
            <person name="Steindorff A."/>
            <person name="Ohm R."/>
            <person name="Martin F."/>
            <person name="Silar P."/>
            <person name="Natvig D."/>
            <person name="Lalanne C."/>
            <person name="Gautier V."/>
            <person name="Ament-velasquez S.L."/>
            <person name="Kruys A."/>
            <person name="Hutchinson M.I."/>
            <person name="Powell A.J."/>
            <person name="Barry K."/>
            <person name="Miller A.N."/>
            <person name="Grigoriev I.V."/>
            <person name="Debuchy R."/>
            <person name="Gladieux P."/>
            <person name="Thoren M.H."/>
            <person name="Johannesson H."/>
        </authorList>
    </citation>
    <scope>NUCLEOTIDE SEQUENCE</scope>
    <source>
        <strain evidence="2">CBS 232.78</strain>
    </source>
</reference>
<keyword evidence="1" id="KW-0472">Membrane</keyword>
<dbReference type="Proteomes" id="UP001285441">
    <property type="component" value="Unassembled WGS sequence"/>
</dbReference>
<organism evidence="2 3">
    <name type="scientific">Podospora didyma</name>
    <dbReference type="NCBI Taxonomy" id="330526"/>
    <lineage>
        <taxon>Eukaryota</taxon>
        <taxon>Fungi</taxon>
        <taxon>Dikarya</taxon>
        <taxon>Ascomycota</taxon>
        <taxon>Pezizomycotina</taxon>
        <taxon>Sordariomycetes</taxon>
        <taxon>Sordariomycetidae</taxon>
        <taxon>Sordariales</taxon>
        <taxon>Podosporaceae</taxon>
        <taxon>Podospora</taxon>
    </lineage>
</organism>
<reference evidence="2" key="1">
    <citation type="journal article" date="2023" name="Mol. Phylogenet. Evol.">
        <title>Genome-scale phylogeny and comparative genomics of the fungal order Sordariales.</title>
        <authorList>
            <person name="Hensen N."/>
            <person name="Bonometti L."/>
            <person name="Westerberg I."/>
            <person name="Brannstrom I.O."/>
            <person name="Guillou S."/>
            <person name="Cros-Aarteil S."/>
            <person name="Calhoun S."/>
            <person name="Haridas S."/>
            <person name="Kuo A."/>
            <person name="Mondo S."/>
            <person name="Pangilinan J."/>
            <person name="Riley R."/>
            <person name="LaButti K."/>
            <person name="Andreopoulos B."/>
            <person name="Lipzen A."/>
            <person name="Chen C."/>
            <person name="Yan M."/>
            <person name="Daum C."/>
            <person name="Ng V."/>
            <person name="Clum A."/>
            <person name="Steindorff A."/>
            <person name="Ohm R.A."/>
            <person name="Martin F."/>
            <person name="Silar P."/>
            <person name="Natvig D.O."/>
            <person name="Lalanne C."/>
            <person name="Gautier V."/>
            <person name="Ament-Velasquez S.L."/>
            <person name="Kruys A."/>
            <person name="Hutchinson M.I."/>
            <person name="Powell A.J."/>
            <person name="Barry K."/>
            <person name="Miller A.N."/>
            <person name="Grigoriev I.V."/>
            <person name="Debuchy R."/>
            <person name="Gladieux P."/>
            <person name="Hiltunen Thoren M."/>
            <person name="Johannesson H."/>
        </authorList>
    </citation>
    <scope>NUCLEOTIDE SEQUENCE</scope>
    <source>
        <strain evidence="2">CBS 232.78</strain>
    </source>
</reference>
<keyword evidence="3" id="KW-1185">Reference proteome</keyword>
<gene>
    <name evidence="2" type="ORF">B0H63DRAFT_205869</name>
</gene>
<keyword evidence="1" id="KW-1133">Transmembrane helix</keyword>
<name>A0AAE0NHC0_9PEZI</name>
<feature type="transmembrane region" description="Helical" evidence="1">
    <location>
        <begin position="61"/>
        <end position="79"/>
    </location>
</feature>
<protein>
    <submittedName>
        <fullName evidence="2">Uncharacterized protein</fullName>
    </submittedName>
</protein>